<dbReference type="AlphaFoldDB" id="A0A1I2J3F8"/>
<dbReference type="InterPro" id="IPR036641">
    <property type="entry name" value="HPT_dom_sf"/>
</dbReference>
<evidence type="ECO:0000256" key="2">
    <source>
        <dbReference type="PROSITE-ProRule" id="PRU00110"/>
    </source>
</evidence>
<accession>A0A1I2J3F8</accession>
<dbReference type="RefSeq" id="WP_026635752.1">
    <property type="nucleotide sequence ID" value="NZ_FONH01000021.1"/>
</dbReference>
<dbReference type="STRING" id="500610.SAMN02799615_03819"/>
<keyword evidence="5" id="KW-1185">Reference proteome</keyword>
<keyword evidence="1" id="KW-0902">Two-component regulatory system</keyword>
<dbReference type="SUPFAM" id="SSF47226">
    <property type="entry name" value="Histidine-containing phosphotransfer domain, HPT domain"/>
    <property type="match status" value="1"/>
</dbReference>
<reference evidence="5" key="1">
    <citation type="submission" date="2016-10" db="EMBL/GenBank/DDBJ databases">
        <authorList>
            <person name="Varghese N."/>
            <person name="Submissions S."/>
        </authorList>
    </citation>
    <scope>NUCLEOTIDE SEQUENCE [LARGE SCALE GENOMIC DNA]</scope>
    <source>
        <strain evidence="5">UNC178MFTsu3.1</strain>
    </source>
</reference>
<proteinExistence type="predicted"/>
<name>A0A1I2J3F8_9GAMM</name>
<sequence length="328" mass="35229">MSIAPLFHARCDVLAVARECVQARSRVLWARGIDVGIELPCGALPWLKLDERLLRRLLQNALDRVARLTGADGVQLALWHETADDGVSRLQVEAYADEPSASLSFELALAGGGVAEPPLPCRGGTALLVEDHPARRRILRAQLARIGLASDASAPGEPMAAAFAGGRHGFVWLGGMADVDRVALASSLRRLERGQGRARIVALRETRAGAARAPTGIDAWVDWPLSLDELRGLCLDLPREDAAVSAALFFRECRRDAAALGAALEAADWVAVVRHAHRISGGTLVLGENAVCALAERIEAIARRAVPDRAQVKRLLAELQDGLRRFAD</sequence>
<dbReference type="EMBL" id="FONH01000021">
    <property type="protein sequence ID" value="SFF49262.1"/>
    <property type="molecule type" value="Genomic_DNA"/>
</dbReference>
<dbReference type="PROSITE" id="PS50894">
    <property type="entry name" value="HPT"/>
    <property type="match status" value="1"/>
</dbReference>
<evidence type="ECO:0000313" key="5">
    <source>
        <dbReference type="Proteomes" id="UP000199477"/>
    </source>
</evidence>
<dbReference type="Gene3D" id="1.20.120.160">
    <property type="entry name" value="HPT domain"/>
    <property type="match status" value="1"/>
</dbReference>
<dbReference type="GO" id="GO:0000160">
    <property type="term" value="P:phosphorelay signal transduction system"/>
    <property type="evidence" value="ECO:0007669"/>
    <property type="project" value="UniProtKB-KW"/>
</dbReference>
<keyword evidence="2" id="KW-0597">Phosphoprotein</keyword>
<gene>
    <name evidence="4" type="ORF">SAMN02799615_03819</name>
</gene>
<protein>
    <submittedName>
        <fullName evidence="4">Hpt domain-containing protein</fullName>
    </submittedName>
</protein>
<evidence type="ECO:0000313" key="4">
    <source>
        <dbReference type="EMBL" id="SFF49262.1"/>
    </source>
</evidence>
<feature type="modified residue" description="Phosphohistidine" evidence="2">
    <location>
        <position position="277"/>
    </location>
</feature>
<evidence type="ECO:0000259" key="3">
    <source>
        <dbReference type="PROSITE" id="PS50894"/>
    </source>
</evidence>
<dbReference type="GO" id="GO:0004672">
    <property type="term" value="F:protein kinase activity"/>
    <property type="evidence" value="ECO:0007669"/>
    <property type="project" value="UniProtKB-ARBA"/>
</dbReference>
<feature type="domain" description="HPt" evidence="3">
    <location>
        <begin position="238"/>
        <end position="328"/>
    </location>
</feature>
<dbReference type="Pfam" id="PF01627">
    <property type="entry name" value="Hpt"/>
    <property type="match status" value="1"/>
</dbReference>
<dbReference type="InterPro" id="IPR008207">
    <property type="entry name" value="Sig_transdc_His_kin_Hpt_dom"/>
</dbReference>
<organism evidence="4 5">
    <name type="scientific">Dyella marensis</name>
    <dbReference type="NCBI Taxonomy" id="500610"/>
    <lineage>
        <taxon>Bacteria</taxon>
        <taxon>Pseudomonadati</taxon>
        <taxon>Pseudomonadota</taxon>
        <taxon>Gammaproteobacteria</taxon>
        <taxon>Lysobacterales</taxon>
        <taxon>Rhodanobacteraceae</taxon>
        <taxon>Dyella</taxon>
    </lineage>
</organism>
<dbReference type="Proteomes" id="UP000199477">
    <property type="component" value="Unassembled WGS sequence"/>
</dbReference>
<evidence type="ECO:0000256" key="1">
    <source>
        <dbReference type="ARBA" id="ARBA00023012"/>
    </source>
</evidence>